<proteinExistence type="predicted"/>
<evidence type="ECO:0000313" key="2">
    <source>
        <dbReference type="Proteomes" id="UP000429607"/>
    </source>
</evidence>
<sequence>MAFRVVSDDNNVSVDVAAVRRRRDTTFLLAGANATWRRQGCRQSHPSFYPCHPELCVERVLDVVLDTHEQPARQQVVLVHLAHARVGRAQSVRDLAGRDDLDRALEPRRELEQRVESVLNLDHLLVV</sequence>
<name>A0A6A3MYD9_9STRA</name>
<evidence type="ECO:0000313" key="1">
    <source>
        <dbReference type="EMBL" id="KAE9034196.1"/>
    </source>
</evidence>
<organism evidence="1 2">
    <name type="scientific">Phytophthora rubi</name>
    <dbReference type="NCBI Taxonomy" id="129364"/>
    <lineage>
        <taxon>Eukaryota</taxon>
        <taxon>Sar</taxon>
        <taxon>Stramenopiles</taxon>
        <taxon>Oomycota</taxon>
        <taxon>Peronosporomycetes</taxon>
        <taxon>Peronosporales</taxon>
        <taxon>Peronosporaceae</taxon>
        <taxon>Phytophthora</taxon>
    </lineage>
</organism>
<reference evidence="1 2" key="1">
    <citation type="submission" date="2018-09" db="EMBL/GenBank/DDBJ databases">
        <title>Genomic investigation of the strawberry pathogen Phytophthora fragariae indicates pathogenicity is determined by transcriptional variation in three key races.</title>
        <authorList>
            <person name="Adams T.M."/>
            <person name="Armitage A.D."/>
            <person name="Sobczyk M.K."/>
            <person name="Bates H.J."/>
            <person name="Dunwell J.M."/>
            <person name="Nellist C.F."/>
            <person name="Harrison R.J."/>
        </authorList>
    </citation>
    <scope>NUCLEOTIDE SEQUENCE [LARGE SCALE GENOMIC DNA]</scope>
    <source>
        <strain evidence="1 2">SCRP249</strain>
    </source>
</reference>
<protein>
    <submittedName>
        <fullName evidence="1">Uncharacterized protein</fullName>
    </submittedName>
</protein>
<comment type="caution">
    <text evidence="1">The sequence shown here is derived from an EMBL/GenBank/DDBJ whole genome shotgun (WGS) entry which is preliminary data.</text>
</comment>
<accession>A0A6A3MYD9</accession>
<dbReference type="Proteomes" id="UP000429607">
    <property type="component" value="Unassembled WGS sequence"/>
</dbReference>
<dbReference type="AlphaFoldDB" id="A0A6A3MYD9"/>
<gene>
    <name evidence="1" type="ORF">PR001_g9833</name>
</gene>
<dbReference type="EMBL" id="QXFV01000558">
    <property type="protein sequence ID" value="KAE9034196.1"/>
    <property type="molecule type" value="Genomic_DNA"/>
</dbReference>